<evidence type="ECO:0000256" key="7">
    <source>
        <dbReference type="ARBA" id="ARBA00036823"/>
    </source>
</evidence>
<dbReference type="Proteomes" id="UP000236290">
    <property type="component" value="Unassembled WGS sequence"/>
</dbReference>
<organism evidence="14 15">
    <name type="scientific">Trichoderma harzianum</name>
    <name type="common">Hypocrea lixii</name>
    <dbReference type="NCBI Taxonomy" id="5544"/>
    <lineage>
        <taxon>Eukaryota</taxon>
        <taxon>Fungi</taxon>
        <taxon>Dikarya</taxon>
        <taxon>Ascomycota</taxon>
        <taxon>Pezizomycotina</taxon>
        <taxon>Sordariomycetes</taxon>
        <taxon>Hypocreomycetidae</taxon>
        <taxon>Hypocreales</taxon>
        <taxon>Hypocreaceae</taxon>
        <taxon>Trichoderma</taxon>
    </lineage>
</organism>
<gene>
    <name evidence="14" type="ORF">THARTR1_10671</name>
</gene>
<keyword evidence="5" id="KW-0413">Isomerase</keyword>
<dbReference type="GO" id="GO:0005576">
    <property type="term" value="C:extracellular region"/>
    <property type="evidence" value="ECO:0007669"/>
    <property type="project" value="UniProtKB-SubCell"/>
</dbReference>
<evidence type="ECO:0000256" key="4">
    <source>
        <dbReference type="ARBA" id="ARBA00022525"/>
    </source>
</evidence>
<protein>
    <recommendedName>
        <fullName evidence="12">L-dopachrome isomerase</fullName>
        <ecNumber evidence="9">5.3.2.1</ecNumber>
        <ecNumber evidence="8">5.3.3.12</ecNumber>
    </recommendedName>
    <alternativeName>
        <fullName evidence="10">L-dopachrome tautomerase</fullName>
    </alternativeName>
    <alternativeName>
        <fullName evidence="11">Phenylpyruvate tautomerase</fullName>
    </alternativeName>
</protein>
<dbReference type="EC" id="5.3.2.1" evidence="9"/>
<evidence type="ECO:0000256" key="5">
    <source>
        <dbReference type="ARBA" id="ARBA00023235"/>
    </source>
</evidence>
<reference evidence="14 15" key="1">
    <citation type="submission" date="2017-02" db="EMBL/GenBank/DDBJ databases">
        <title>Genomes of Trichoderma spp. with biocontrol activity.</title>
        <authorList>
            <person name="Gardiner D."/>
            <person name="Kazan K."/>
            <person name="Vos C."/>
            <person name="Harvey P."/>
        </authorList>
    </citation>
    <scope>NUCLEOTIDE SEQUENCE [LARGE SCALE GENOMIC DNA]</scope>
    <source>
        <strain evidence="14 15">Tr1</strain>
    </source>
</reference>
<evidence type="ECO:0000256" key="8">
    <source>
        <dbReference type="ARBA" id="ARBA00038932"/>
    </source>
</evidence>
<proteinExistence type="inferred from homology"/>
<keyword evidence="3" id="KW-0202">Cytokine</keyword>
<dbReference type="Gene3D" id="3.30.429.10">
    <property type="entry name" value="Macrophage Migration Inhibitory Factor"/>
    <property type="match status" value="1"/>
</dbReference>
<evidence type="ECO:0000313" key="15">
    <source>
        <dbReference type="Proteomes" id="UP000236290"/>
    </source>
</evidence>
<dbReference type="EMBL" id="MTYI01000264">
    <property type="protein sequence ID" value="PNP47166.1"/>
    <property type="molecule type" value="Genomic_DNA"/>
</dbReference>
<dbReference type="AlphaFoldDB" id="A0A2K0TNQ4"/>
<evidence type="ECO:0000256" key="6">
    <source>
        <dbReference type="ARBA" id="ARBA00036735"/>
    </source>
</evidence>
<evidence type="ECO:0000256" key="11">
    <source>
        <dbReference type="ARBA" id="ARBA00041912"/>
    </source>
</evidence>
<accession>A0A2K0TNQ4</accession>
<dbReference type="GO" id="GO:0004167">
    <property type="term" value="F:dopachrome isomerase activity"/>
    <property type="evidence" value="ECO:0007669"/>
    <property type="project" value="UniProtKB-EC"/>
</dbReference>
<comment type="similarity">
    <text evidence="2">Belongs to the MIF family.</text>
</comment>
<name>A0A2K0TNQ4_TRIHA</name>
<keyword evidence="4" id="KW-0964">Secreted</keyword>
<dbReference type="PANTHER" id="PTHR11954">
    <property type="entry name" value="D-DOPACHROME DECARBOXYLASE"/>
    <property type="match status" value="1"/>
</dbReference>
<dbReference type="InterPro" id="IPR014347">
    <property type="entry name" value="Tautomerase/MIF_sf"/>
</dbReference>
<comment type="catalytic activity">
    <reaction evidence="6">
        <text>3-phenylpyruvate = enol-phenylpyruvate</text>
        <dbReference type="Rhea" id="RHEA:17097"/>
        <dbReference type="ChEBI" id="CHEBI:16815"/>
        <dbReference type="ChEBI" id="CHEBI:18005"/>
        <dbReference type="EC" id="5.3.2.1"/>
    </reaction>
</comment>
<evidence type="ECO:0000256" key="1">
    <source>
        <dbReference type="ARBA" id="ARBA00004613"/>
    </source>
</evidence>
<dbReference type="OrthoDB" id="255819at2759"/>
<dbReference type="PANTHER" id="PTHR11954:SF6">
    <property type="entry name" value="MACROPHAGE MIGRATION INHIBITORY FACTOR"/>
    <property type="match status" value="1"/>
</dbReference>
<feature type="compositionally biased region" description="Low complexity" evidence="13">
    <location>
        <begin position="15"/>
        <end position="29"/>
    </location>
</feature>
<comment type="catalytic activity">
    <reaction evidence="7">
        <text>L-dopachrome = 5,6-dihydroxyindole-2-carboxylate</text>
        <dbReference type="Rhea" id="RHEA:13041"/>
        <dbReference type="ChEBI" id="CHEBI:16875"/>
        <dbReference type="ChEBI" id="CHEBI:57509"/>
        <dbReference type="EC" id="5.3.3.12"/>
    </reaction>
</comment>
<feature type="region of interest" description="Disordered" evidence="13">
    <location>
        <begin position="1"/>
        <end position="78"/>
    </location>
</feature>
<dbReference type="InterPro" id="IPR001398">
    <property type="entry name" value="Macrophage_inhib_fac"/>
</dbReference>
<comment type="caution">
    <text evidence="14">The sequence shown here is derived from an EMBL/GenBank/DDBJ whole genome shotgun (WGS) entry which is preliminary data.</text>
</comment>
<evidence type="ECO:0000256" key="10">
    <source>
        <dbReference type="ARBA" id="ARBA00041631"/>
    </source>
</evidence>
<dbReference type="SUPFAM" id="SSF55331">
    <property type="entry name" value="Tautomerase/MIF"/>
    <property type="match status" value="1"/>
</dbReference>
<evidence type="ECO:0000313" key="14">
    <source>
        <dbReference type="EMBL" id="PNP47166.1"/>
    </source>
</evidence>
<evidence type="ECO:0000256" key="3">
    <source>
        <dbReference type="ARBA" id="ARBA00022514"/>
    </source>
</evidence>
<dbReference type="EC" id="5.3.3.12" evidence="8"/>
<dbReference type="Pfam" id="PF01187">
    <property type="entry name" value="MIF"/>
    <property type="match status" value="1"/>
</dbReference>
<sequence length="323" mass="35298">MDQPVLSPSSILSIAKPAPDAATTTPSPTSERKFKPKIKMSSLETVPESDPRTRSQHTSSLIDAAKFTSATPNDKERLSAKRSQYFHDALHERSGTNAAAEAVRGEALIYAEVETNIESEQHFLTAFSYHLAARYNRYPSSTVISLHHGQCLLFGGSLDPAYTLTITALASEVQPATNKRNAAVLQKHLEAVLRVPPARGMVRFIPVAEECLAWGSKTVAGRISEAVAGDGDGERERSKVQERRRLKALSLKRTSPMGNTSSNAQPPTLIQQAKNHTVDPNARVESTDVFGGEESAKVVRKKKSIIHTLFRTSRVEDEDPSES</sequence>
<feature type="compositionally biased region" description="Polar residues" evidence="13">
    <location>
        <begin position="1"/>
        <end position="12"/>
    </location>
</feature>
<dbReference type="GO" id="GO:0050178">
    <property type="term" value="F:phenylpyruvate tautomerase activity"/>
    <property type="evidence" value="ECO:0007669"/>
    <property type="project" value="UniProtKB-EC"/>
</dbReference>
<evidence type="ECO:0000256" key="2">
    <source>
        <dbReference type="ARBA" id="ARBA00005851"/>
    </source>
</evidence>
<evidence type="ECO:0000256" key="12">
    <source>
        <dbReference type="ARBA" id="ARBA00042730"/>
    </source>
</evidence>
<comment type="subcellular location">
    <subcellularLocation>
        <location evidence="1">Secreted</location>
    </subcellularLocation>
</comment>
<evidence type="ECO:0000256" key="9">
    <source>
        <dbReference type="ARBA" id="ARBA00039086"/>
    </source>
</evidence>
<evidence type="ECO:0000256" key="13">
    <source>
        <dbReference type="SAM" id="MobiDB-lite"/>
    </source>
</evidence>